<reference evidence="2 3" key="1">
    <citation type="journal article" date="2025" name="Int. J. Syst. Evol. Microbiol.">
        <title>Desulfovibrio falkowii sp. nov., Porphyromonas miyakawae sp. nov., Mediterraneibacter flintii sp. nov. and Owariibacterium komagatae gen. nov., sp. nov., isolated from human faeces.</title>
        <authorList>
            <person name="Hamaguchi T."/>
            <person name="Ohara M."/>
            <person name="Hisatomi A."/>
            <person name="Sekiguchi K."/>
            <person name="Takeda J.I."/>
            <person name="Ueyama J."/>
            <person name="Ito M."/>
            <person name="Nishiwaki H."/>
            <person name="Ogi T."/>
            <person name="Hirayama M."/>
            <person name="Ohkuma M."/>
            <person name="Sakamoto M."/>
            <person name="Ohno K."/>
        </authorList>
    </citation>
    <scope>NUCLEOTIDE SEQUENCE [LARGE SCALE GENOMIC DNA]</scope>
    <source>
        <strain evidence="2 3">13CB11C</strain>
    </source>
</reference>
<comment type="caution">
    <text evidence="2">The sequence shown here is derived from an EMBL/GenBank/DDBJ whole genome shotgun (WGS) entry which is preliminary data.</text>
</comment>
<dbReference type="EMBL" id="BAAFSF010000001">
    <property type="protein sequence ID" value="GAB1251458.1"/>
    <property type="molecule type" value="Genomic_DNA"/>
</dbReference>
<gene>
    <name evidence="2" type="ORF">Tsumi_05620</name>
</gene>
<dbReference type="PROSITE" id="PS51257">
    <property type="entry name" value="PROKAR_LIPOPROTEIN"/>
    <property type="match status" value="1"/>
</dbReference>
<evidence type="ECO:0000313" key="3">
    <source>
        <dbReference type="Proteomes" id="UP001628220"/>
    </source>
</evidence>
<keyword evidence="3" id="KW-1185">Reference proteome</keyword>
<sequence length="149" mass="17203">MKTILSKTILLTFVILLSCNMDAQCIPDSSLYSHITYIDGKYEREIECIFQGIGRNPLDGDTLGIASAIKKEIKEIPKSSVSFVYKGENYYISIKNECDTRRISYGERIRMRIVFFEGIKQPYSFIHPFAIITKIELCHPRNRNNKVVK</sequence>
<organism evidence="2 3">
    <name type="scientific">Porphyromonas miyakawae</name>
    <dbReference type="NCBI Taxonomy" id="3137470"/>
    <lineage>
        <taxon>Bacteria</taxon>
        <taxon>Pseudomonadati</taxon>
        <taxon>Bacteroidota</taxon>
        <taxon>Bacteroidia</taxon>
        <taxon>Bacteroidales</taxon>
        <taxon>Porphyromonadaceae</taxon>
        <taxon>Porphyromonas</taxon>
    </lineage>
</organism>
<protein>
    <recommendedName>
        <fullName evidence="4">Lipoprotein</fullName>
    </recommendedName>
</protein>
<feature type="chain" id="PRO_5045314507" description="Lipoprotein" evidence="1">
    <location>
        <begin position="24"/>
        <end position="149"/>
    </location>
</feature>
<proteinExistence type="predicted"/>
<evidence type="ECO:0000256" key="1">
    <source>
        <dbReference type="SAM" id="SignalP"/>
    </source>
</evidence>
<evidence type="ECO:0008006" key="4">
    <source>
        <dbReference type="Google" id="ProtNLM"/>
    </source>
</evidence>
<feature type="signal peptide" evidence="1">
    <location>
        <begin position="1"/>
        <end position="23"/>
    </location>
</feature>
<accession>A0ABQ0E1A1</accession>
<keyword evidence="1" id="KW-0732">Signal</keyword>
<dbReference type="Proteomes" id="UP001628220">
    <property type="component" value="Unassembled WGS sequence"/>
</dbReference>
<name>A0ABQ0E1A1_9PORP</name>
<evidence type="ECO:0000313" key="2">
    <source>
        <dbReference type="EMBL" id="GAB1251458.1"/>
    </source>
</evidence>